<dbReference type="EMBL" id="CP029187">
    <property type="protein sequence ID" value="AWI24632.1"/>
    <property type="molecule type" value="Genomic_DNA"/>
</dbReference>
<protein>
    <submittedName>
        <fullName evidence="1">Uncharacterized protein</fullName>
    </submittedName>
</protein>
<sequence>MVLLYTVTSCSVQNHLNKDDFKRMPEGFSAKFYDKLDTLHYNYDNRVYTRSLLKDFSGLDNINYAQPVVITVKGDALFLDFVDTFQKKHVLKFYGKRYKSKFVFYTSYETVSFPVLFIQKDMTRFTVYLPDAHEILFEKHDVSEGMFLLFGAGNSSKSDYKFKLLTHE</sequence>
<proteinExistence type="predicted"/>
<evidence type="ECO:0000313" key="2">
    <source>
        <dbReference type="Proteomes" id="UP000244937"/>
    </source>
</evidence>
<dbReference type="Proteomes" id="UP000244937">
    <property type="component" value="Chromosome"/>
</dbReference>
<name>A0A2S1SE33_9FLAO</name>
<dbReference type="KEGG" id="fpal:HYN49_01290"/>
<evidence type="ECO:0000313" key="1">
    <source>
        <dbReference type="EMBL" id="AWI24632.1"/>
    </source>
</evidence>
<reference evidence="1 2" key="1">
    <citation type="submission" date="2018-05" db="EMBL/GenBank/DDBJ databases">
        <title>Genome sequencing of Flavobacterium sp. HYN0049.</title>
        <authorList>
            <person name="Yi H."/>
            <person name="Baek C."/>
        </authorList>
    </citation>
    <scope>NUCLEOTIDE SEQUENCE [LARGE SCALE GENOMIC DNA]</scope>
    <source>
        <strain evidence="1 2">HYN0049</strain>
    </source>
</reference>
<accession>A0A2S1SE33</accession>
<dbReference type="AlphaFoldDB" id="A0A2S1SE33"/>
<keyword evidence="2" id="KW-1185">Reference proteome</keyword>
<gene>
    <name evidence="1" type="ORF">HYN49_01290</name>
</gene>
<organism evidence="1 2">
    <name type="scientific">Flavobacterium pallidum</name>
    <dbReference type="NCBI Taxonomy" id="2172098"/>
    <lineage>
        <taxon>Bacteria</taxon>
        <taxon>Pseudomonadati</taxon>
        <taxon>Bacteroidota</taxon>
        <taxon>Flavobacteriia</taxon>
        <taxon>Flavobacteriales</taxon>
        <taxon>Flavobacteriaceae</taxon>
        <taxon>Flavobacterium</taxon>
    </lineage>
</organism>